<proteinExistence type="predicted"/>
<dbReference type="AlphaFoldDB" id="Q8CKK4"/>
<name>Q8CKK4_YERPE</name>
<dbReference type="HOGENOM" id="CLU_210525_0_0_6"/>
<dbReference type="Proteomes" id="UP000002490">
    <property type="component" value="Chromosome"/>
</dbReference>
<evidence type="ECO:0000256" key="1">
    <source>
        <dbReference type="SAM" id="MobiDB-lite"/>
    </source>
</evidence>
<organism evidence="2 3">
    <name type="scientific">Yersinia pestis</name>
    <dbReference type="NCBI Taxonomy" id="632"/>
    <lineage>
        <taxon>Bacteria</taxon>
        <taxon>Pseudomonadati</taxon>
        <taxon>Pseudomonadota</taxon>
        <taxon>Gammaproteobacteria</taxon>
        <taxon>Enterobacterales</taxon>
        <taxon>Yersiniaceae</taxon>
        <taxon>Yersinia</taxon>
    </lineage>
</organism>
<accession>Q8CKK4</accession>
<evidence type="ECO:0000313" key="2">
    <source>
        <dbReference type="EMBL" id="AAM86929.1"/>
    </source>
</evidence>
<dbReference type="PATRIC" id="fig|632.151.peg.4272"/>
<sequence>MRLTNTGNTTNKPFCPMPSNPTQNAKGQWVDDVSPLERASDSEDMRIKSKLTVNKSVVF</sequence>
<gene>
    <name evidence="2" type="ordered locus">y3379</name>
</gene>
<evidence type="ECO:0000313" key="3">
    <source>
        <dbReference type="Proteomes" id="UP000002490"/>
    </source>
</evidence>
<dbReference type="DNASU" id="1148326"/>
<dbReference type="KEGG" id="ypk:y3379"/>
<feature type="compositionally biased region" description="Polar residues" evidence="1">
    <location>
        <begin position="1"/>
        <end position="12"/>
    </location>
</feature>
<dbReference type="EMBL" id="AE009952">
    <property type="protein sequence ID" value="AAM86929.1"/>
    <property type="molecule type" value="Genomic_DNA"/>
</dbReference>
<reference evidence="2 3" key="1">
    <citation type="journal article" date="2002" name="J. Bacteriol.">
        <title>Genome sequence of Yersinia pestis KIM.</title>
        <authorList>
            <person name="Deng W."/>
            <person name="Burland V."/>
            <person name="Plunkett G.III."/>
            <person name="Boutin A."/>
            <person name="Mayhew G.F."/>
            <person name="Liss P."/>
            <person name="Perna N.T."/>
            <person name="Rose D.J."/>
            <person name="Mau B."/>
            <person name="Zhou S."/>
            <person name="Schwartz D.C."/>
            <person name="Fetherston J.D."/>
            <person name="Lindler L.E."/>
            <person name="Brubaker R.R."/>
            <person name="Plana G.V."/>
            <person name="Straley S.C."/>
            <person name="McDonough K.A."/>
            <person name="Nilles M.L."/>
            <person name="Matson J.S."/>
            <person name="Blattner F.R."/>
            <person name="Perry R.D."/>
        </authorList>
    </citation>
    <scope>NUCLEOTIDE SEQUENCE [LARGE SCALE GENOMIC DNA]</scope>
    <source>
        <strain evidence="3">KIM10+ / Biovar Mediaevalis</strain>
    </source>
</reference>
<feature type="region of interest" description="Disordered" evidence="1">
    <location>
        <begin position="1"/>
        <end position="30"/>
    </location>
</feature>
<protein>
    <submittedName>
        <fullName evidence="2">Uncharacterized protein</fullName>
    </submittedName>
</protein>